<dbReference type="HAMAP" id="MF_01518">
    <property type="entry name" value="Adenine_deamin"/>
    <property type="match status" value="1"/>
</dbReference>
<dbReference type="PANTHER" id="PTHR11113:SF2">
    <property type="entry name" value="ADENINE DEAMINASE"/>
    <property type="match status" value="1"/>
</dbReference>
<sequence>MKVASGEADPDLVIVGGTVANVLSGEFHRGDVLIKRGRIASIVEGDRKGGYGDARIIDATDRYLVPGLIDPHMHLESSSLLPDEFAKAIVSRGVTTIAIDPHEFGNIVGLAGVEALMQATKGLPVRVLLRVPARVPELSAELETPGHTIDDAGTETMLLWPEAACLAGDISPTFVLRRDDMQLRRMQLAYDLGRYVSGYVPQLPIGDVDTMVAAGVRDSHVPKTINELVSNLRHGLYALLTPRPGRFEADCFAELGDLVRKRAIDSRRICLCTDDVLVHELISDGHLDARLRLALKMEVPPMAALQMATVNTASLLGRDDIGAIAPGRVADVAIVSDLHNFVVERVLYSGDLVAENGHCVADVPRHEMPAFARHTILSDMPASSRALMIDAPVGNTSAKCNVLVYSHPKVLETHDLAIRDGILQPDTSSDILAVAVVERYHNSGRIGRGFVKGMGLKRGALASSTNHNNHHVFAVGASYADMKLALDELKRMQGGYVAVLDGAVIASVHFPVIGMISDLPARELAREVERFEAAMVGQLGCTIAKRPMYALNFLCSPVVMNYGITDLGLVNSLHMHRVPLLAE</sequence>
<evidence type="ECO:0000256" key="1">
    <source>
        <dbReference type="ARBA" id="ARBA00006773"/>
    </source>
</evidence>
<dbReference type="SUPFAM" id="SSF51556">
    <property type="entry name" value="Metallo-dependent hydrolases"/>
    <property type="match status" value="1"/>
</dbReference>
<dbReference type="SUPFAM" id="SSF51338">
    <property type="entry name" value="Composite domain of metallo-dependent hydrolases"/>
    <property type="match status" value="1"/>
</dbReference>
<dbReference type="Proteomes" id="UP000758022">
    <property type="component" value="Unassembled WGS sequence"/>
</dbReference>
<dbReference type="Pfam" id="PF01979">
    <property type="entry name" value="Amidohydro_1"/>
    <property type="match status" value="2"/>
</dbReference>
<proteinExistence type="inferred from homology"/>
<dbReference type="InterPro" id="IPR006679">
    <property type="entry name" value="Adenine_deam"/>
</dbReference>
<evidence type="ECO:0000256" key="3">
    <source>
        <dbReference type="ARBA" id="ARBA00022801"/>
    </source>
</evidence>
<dbReference type="Pfam" id="PF13382">
    <property type="entry name" value="Adenine_deam_C"/>
    <property type="match status" value="1"/>
</dbReference>
<dbReference type="InterPro" id="IPR006680">
    <property type="entry name" value="Amidohydro-rel"/>
</dbReference>
<evidence type="ECO:0000256" key="6">
    <source>
        <dbReference type="HAMAP-Rule" id="MF_01518"/>
    </source>
</evidence>
<dbReference type="PANTHER" id="PTHR11113">
    <property type="entry name" value="N-ACETYLGLUCOSAMINE-6-PHOSPHATE DEACETYLASE"/>
    <property type="match status" value="1"/>
</dbReference>
<evidence type="ECO:0000259" key="8">
    <source>
        <dbReference type="Pfam" id="PF13382"/>
    </source>
</evidence>
<dbReference type="RefSeq" id="WP_221979008.1">
    <property type="nucleotide sequence ID" value="NZ_JAAXQQ010000004.1"/>
</dbReference>
<keyword evidence="3 6" id="KW-0378">Hydrolase</keyword>
<comment type="cofactor">
    <cofactor evidence="6">
        <name>Mn(2+)</name>
        <dbReference type="ChEBI" id="CHEBI:29035"/>
    </cofactor>
</comment>
<comment type="catalytic activity">
    <reaction evidence="5 6">
        <text>adenine + H2O + H(+) = hypoxanthine + NH4(+)</text>
        <dbReference type="Rhea" id="RHEA:23688"/>
        <dbReference type="ChEBI" id="CHEBI:15377"/>
        <dbReference type="ChEBI" id="CHEBI:15378"/>
        <dbReference type="ChEBI" id="CHEBI:16708"/>
        <dbReference type="ChEBI" id="CHEBI:17368"/>
        <dbReference type="ChEBI" id="CHEBI:28938"/>
        <dbReference type="EC" id="3.5.4.2"/>
    </reaction>
</comment>
<dbReference type="GO" id="GO:0006146">
    <property type="term" value="P:adenine catabolic process"/>
    <property type="evidence" value="ECO:0007669"/>
    <property type="project" value="InterPro"/>
</dbReference>
<dbReference type="InterPro" id="IPR032466">
    <property type="entry name" value="Metal_Hydrolase"/>
</dbReference>
<name>A0AB35FE59_9HYPH</name>
<evidence type="ECO:0000256" key="2">
    <source>
        <dbReference type="ARBA" id="ARBA00012782"/>
    </source>
</evidence>
<evidence type="ECO:0000259" key="7">
    <source>
        <dbReference type="Pfam" id="PF01979"/>
    </source>
</evidence>
<dbReference type="Gene3D" id="3.20.20.140">
    <property type="entry name" value="Metal-dependent hydrolases"/>
    <property type="match status" value="1"/>
</dbReference>
<dbReference type="AlphaFoldDB" id="A0AB35FE59"/>
<feature type="domain" description="Amidohydrolase-related" evidence="7">
    <location>
        <begin position="63"/>
        <end position="138"/>
    </location>
</feature>
<dbReference type="InterPro" id="IPR011059">
    <property type="entry name" value="Metal-dep_hydrolase_composite"/>
</dbReference>
<dbReference type="GO" id="GO:0000034">
    <property type="term" value="F:adenine deaminase activity"/>
    <property type="evidence" value="ECO:0007669"/>
    <property type="project" value="UniProtKB-UniRule"/>
</dbReference>
<dbReference type="InterPro" id="IPR026912">
    <property type="entry name" value="Adenine_deam_C"/>
</dbReference>
<comment type="caution">
    <text evidence="9">The sequence shown here is derived from an EMBL/GenBank/DDBJ whole genome shotgun (WGS) entry which is preliminary data.</text>
</comment>
<gene>
    <name evidence="6" type="primary">ade</name>
    <name evidence="9" type="ORF">HFO74_14055</name>
</gene>
<evidence type="ECO:0000313" key="10">
    <source>
        <dbReference type="Proteomes" id="UP000758022"/>
    </source>
</evidence>
<reference evidence="9" key="1">
    <citation type="submission" date="2020-04" db="EMBL/GenBank/DDBJ databases">
        <title>Global-level population genomics supports evidence of horizontal gene transfer on evolution of Rhizobia in Lentils.</title>
        <authorList>
            <person name="Gai Y."/>
            <person name="Cook D."/>
            <person name="Riely B."/>
        </authorList>
    </citation>
    <scope>NUCLEOTIDE SEQUENCE</scope>
    <source>
        <strain evidence="9">TLR9</strain>
    </source>
</reference>
<protein>
    <recommendedName>
        <fullName evidence="2 6">Adenine deaminase</fullName>
        <shortName evidence="6">Adenase</shortName>
        <shortName evidence="6">Adenine aminase</shortName>
        <ecNumber evidence="2 6">3.5.4.2</ecNumber>
    </recommendedName>
</protein>
<dbReference type="Gene3D" id="2.30.40.10">
    <property type="entry name" value="Urease, subunit C, domain 1"/>
    <property type="match status" value="1"/>
</dbReference>
<evidence type="ECO:0000256" key="5">
    <source>
        <dbReference type="ARBA" id="ARBA00047720"/>
    </source>
</evidence>
<comment type="similarity">
    <text evidence="1 6">Belongs to the metallo-dependent hydrolases superfamily. Adenine deaminase family.</text>
</comment>
<accession>A0AB35FE59</accession>
<dbReference type="EC" id="3.5.4.2" evidence="2 6"/>
<organism evidence="9 10">
    <name type="scientific">Rhizobium laguerreae</name>
    <dbReference type="NCBI Taxonomy" id="1076926"/>
    <lineage>
        <taxon>Bacteria</taxon>
        <taxon>Pseudomonadati</taxon>
        <taxon>Pseudomonadota</taxon>
        <taxon>Alphaproteobacteria</taxon>
        <taxon>Hyphomicrobiales</taxon>
        <taxon>Rhizobiaceae</taxon>
        <taxon>Rhizobium/Agrobacterium group</taxon>
        <taxon>Rhizobium</taxon>
    </lineage>
</organism>
<feature type="domain" description="Adenine deaminase C-terminal" evidence="8">
    <location>
        <begin position="414"/>
        <end position="571"/>
    </location>
</feature>
<feature type="domain" description="Amidohydrolase-related" evidence="7">
    <location>
        <begin position="267"/>
        <end position="353"/>
    </location>
</feature>
<evidence type="ECO:0000256" key="4">
    <source>
        <dbReference type="ARBA" id="ARBA00023211"/>
    </source>
</evidence>
<evidence type="ECO:0000313" key="9">
    <source>
        <dbReference type="EMBL" id="MBY3064547.1"/>
    </source>
</evidence>
<dbReference type="EMBL" id="JAAXQQ010000004">
    <property type="protein sequence ID" value="MBY3064547.1"/>
    <property type="molecule type" value="Genomic_DNA"/>
</dbReference>
<keyword evidence="4 6" id="KW-0464">Manganese</keyword>